<dbReference type="EMBL" id="JBHRSZ010000007">
    <property type="protein sequence ID" value="MFC3153101.1"/>
    <property type="molecule type" value="Genomic_DNA"/>
</dbReference>
<protein>
    <submittedName>
        <fullName evidence="2">Polysaccharide pyruvyl transferase family protein</fullName>
    </submittedName>
</protein>
<organism evidence="2 3">
    <name type="scientific">Litoribrevibacter euphylliae</name>
    <dbReference type="NCBI Taxonomy" id="1834034"/>
    <lineage>
        <taxon>Bacteria</taxon>
        <taxon>Pseudomonadati</taxon>
        <taxon>Pseudomonadota</taxon>
        <taxon>Gammaproteobacteria</taxon>
        <taxon>Oceanospirillales</taxon>
        <taxon>Oceanospirillaceae</taxon>
        <taxon>Litoribrevibacter</taxon>
    </lineage>
</organism>
<dbReference type="Pfam" id="PF04230">
    <property type="entry name" value="PS_pyruv_trans"/>
    <property type="match status" value="1"/>
</dbReference>
<feature type="domain" description="Polysaccharide pyruvyl transferase" evidence="1">
    <location>
        <begin position="20"/>
        <end position="212"/>
    </location>
</feature>
<keyword evidence="2" id="KW-0808">Transferase</keyword>
<accession>A0ABV7HNN7</accession>
<comment type="caution">
    <text evidence="2">The sequence shown here is derived from an EMBL/GenBank/DDBJ whole genome shotgun (WGS) entry which is preliminary data.</text>
</comment>
<sequence>MKVALINDTSLFSNHFGCQLVGQVYREQFKRTGLDLTISLPKIFNIEDYKSKLDEVDLVVVNGEGSIHHGRNPHLLEVSKKYPSVLLNCVYQENPRNDALKEFLHISARESYSALEIQQKNIKCSVVPDVIFASSFVRSFPKPNSTKDLGITDNVRKEYHYKYGPFKKKVKGDFSAHGHSPAEYIYQLTQYNRICAGRFHAAVISALLEIPFATWDSNTWKTEAMLKDMGIPEHHFKSRELAVKNTPLTFDPKIKEFTDNAKIQIEKNFNKVAELAKALAK</sequence>
<gene>
    <name evidence="2" type="ORF">ACFOEK_18820</name>
</gene>
<evidence type="ECO:0000259" key="1">
    <source>
        <dbReference type="Pfam" id="PF04230"/>
    </source>
</evidence>
<dbReference type="Proteomes" id="UP001595476">
    <property type="component" value="Unassembled WGS sequence"/>
</dbReference>
<proteinExistence type="predicted"/>
<dbReference type="RefSeq" id="WP_386723016.1">
    <property type="nucleotide sequence ID" value="NZ_JBHRSZ010000007.1"/>
</dbReference>
<dbReference type="InterPro" id="IPR007345">
    <property type="entry name" value="Polysacch_pyruvyl_Trfase"/>
</dbReference>
<keyword evidence="3" id="KW-1185">Reference proteome</keyword>
<name>A0ABV7HNN7_9GAMM</name>
<evidence type="ECO:0000313" key="3">
    <source>
        <dbReference type="Proteomes" id="UP001595476"/>
    </source>
</evidence>
<dbReference type="GO" id="GO:0016740">
    <property type="term" value="F:transferase activity"/>
    <property type="evidence" value="ECO:0007669"/>
    <property type="project" value="UniProtKB-KW"/>
</dbReference>
<reference evidence="3" key="1">
    <citation type="journal article" date="2019" name="Int. J. Syst. Evol. Microbiol.">
        <title>The Global Catalogue of Microorganisms (GCM) 10K type strain sequencing project: providing services to taxonomists for standard genome sequencing and annotation.</title>
        <authorList>
            <consortium name="The Broad Institute Genomics Platform"/>
            <consortium name="The Broad Institute Genome Sequencing Center for Infectious Disease"/>
            <person name="Wu L."/>
            <person name="Ma J."/>
        </authorList>
    </citation>
    <scope>NUCLEOTIDE SEQUENCE [LARGE SCALE GENOMIC DNA]</scope>
    <source>
        <strain evidence="3">KCTC 52438</strain>
    </source>
</reference>
<evidence type="ECO:0000313" key="2">
    <source>
        <dbReference type="EMBL" id="MFC3153101.1"/>
    </source>
</evidence>